<evidence type="ECO:0000313" key="2">
    <source>
        <dbReference type="EMBL" id="KAK1795822.1"/>
    </source>
</evidence>
<sequence length="418" mass="47156">MQGARGEHAAACGSTVFRAWQTGREHAGGKRFPRSDEVLYEASMELRCSSTGISSYTGRSTPWFLSRSCVHSRSPSQRIELSLPSGNAPSSHAGPPCTVGGEMCAECVVSPLAQPSVDYSLWPGTSFLFFQQLPNGRWNQAWQRDINVEFKKPHSSREASLLPQALHGLQSMKSQRIPSCMRTSTAQHQGGCLRSTTQKRLNINPTSRTTSTTEHLKQEDVYNRVSQTGRCLQQSISDRRTSTTECLRQEDVYNRASQTGGRLQQSISDRRTSTTEHLRQEDVYNRASQTGRCLQQSISDRTMSTTERLRQEDVYNRASQTGRCLQQSISDRRTSTTERLRQDDVYNRASQTGGRLQQSVSDRTMSTTEHLRQEDVYNRVSQTGGRLQQSISDRRTSTTERLRQDDVYNRVSQTGFMS</sequence>
<feature type="region of interest" description="Disordered" evidence="1">
    <location>
        <begin position="349"/>
        <end position="369"/>
    </location>
</feature>
<proteinExistence type="predicted"/>
<feature type="region of interest" description="Disordered" evidence="1">
    <location>
        <begin position="257"/>
        <end position="276"/>
    </location>
</feature>
<dbReference type="EMBL" id="JAROKS010000015">
    <property type="protein sequence ID" value="KAK1795822.1"/>
    <property type="molecule type" value="Genomic_DNA"/>
</dbReference>
<evidence type="ECO:0000256" key="1">
    <source>
        <dbReference type="SAM" id="MobiDB-lite"/>
    </source>
</evidence>
<dbReference type="Proteomes" id="UP001239994">
    <property type="component" value="Unassembled WGS sequence"/>
</dbReference>
<feature type="compositionally biased region" description="Polar residues" evidence="1">
    <location>
        <begin position="380"/>
        <end position="391"/>
    </location>
</feature>
<protein>
    <submittedName>
        <fullName evidence="2">Uncharacterized protein</fullName>
    </submittedName>
</protein>
<comment type="caution">
    <text evidence="2">The sequence shown here is derived from an EMBL/GenBank/DDBJ whole genome shotgun (WGS) entry which is preliminary data.</text>
</comment>
<feature type="region of interest" description="Disordered" evidence="1">
    <location>
        <begin position="380"/>
        <end position="399"/>
    </location>
</feature>
<feature type="compositionally biased region" description="Polar residues" evidence="1">
    <location>
        <begin position="257"/>
        <end position="267"/>
    </location>
</feature>
<dbReference type="AlphaFoldDB" id="A0AAD8ZAF0"/>
<reference evidence="2" key="1">
    <citation type="submission" date="2023-03" db="EMBL/GenBank/DDBJ databases">
        <title>Electrophorus voltai genome.</title>
        <authorList>
            <person name="Bian C."/>
        </authorList>
    </citation>
    <scope>NUCLEOTIDE SEQUENCE</scope>
    <source>
        <strain evidence="2">CB-2022</strain>
        <tissue evidence="2">Muscle</tissue>
    </source>
</reference>
<gene>
    <name evidence="2" type="ORF">P4O66_009845</name>
</gene>
<organism evidence="2 3">
    <name type="scientific">Electrophorus voltai</name>
    <dbReference type="NCBI Taxonomy" id="2609070"/>
    <lineage>
        <taxon>Eukaryota</taxon>
        <taxon>Metazoa</taxon>
        <taxon>Chordata</taxon>
        <taxon>Craniata</taxon>
        <taxon>Vertebrata</taxon>
        <taxon>Euteleostomi</taxon>
        <taxon>Actinopterygii</taxon>
        <taxon>Neopterygii</taxon>
        <taxon>Teleostei</taxon>
        <taxon>Ostariophysi</taxon>
        <taxon>Gymnotiformes</taxon>
        <taxon>Gymnotoidei</taxon>
        <taxon>Gymnotidae</taxon>
        <taxon>Electrophorus</taxon>
    </lineage>
</organism>
<evidence type="ECO:0000313" key="3">
    <source>
        <dbReference type="Proteomes" id="UP001239994"/>
    </source>
</evidence>
<feature type="compositionally biased region" description="Polar residues" evidence="1">
    <location>
        <begin position="349"/>
        <end position="368"/>
    </location>
</feature>
<keyword evidence="3" id="KW-1185">Reference proteome</keyword>
<name>A0AAD8ZAF0_9TELE</name>
<accession>A0AAD8ZAF0</accession>